<feature type="region of interest" description="Disordered" evidence="1">
    <location>
        <begin position="71"/>
        <end position="170"/>
    </location>
</feature>
<dbReference type="EMBL" id="KB445798">
    <property type="protein sequence ID" value="EMD36570.1"/>
    <property type="molecule type" value="Genomic_DNA"/>
</dbReference>
<sequence>VLCQPVHPAHPPSPHPRPAVSPPARPSRRPHTRLPRLLPRTPRHTPHLTAPACDASEVRVLRLVRLVHAHPRPGAARLPPEPLLLAALPPPGEERRQRRPPPQHVRPAPGRERGKAAQGALKVRCGQHQPPAGVQRARSAYPTRAPHLRDLGLTRCRRRRTPPARTSPHS</sequence>
<reference evidence="2 3" key="1">
    <citation type="journal article" date="2012" name="Proc. Natl. Acad. Sci. U.S.A.">
        <title>Comparative genomics of Ceriporiopsis subvermispora and Phanerochaete chrysosporium provide insight into selective ligninolysis.</title>
        <authorList>
            <person name="Fernandez-Fueyo E."/>
            <person name="Ruiz-Duenas F.J."/>
            <person name="Ferreira P."/>
            <person name="Floudas D."/>
            <person name="Hibbett D.S."/>
            <person name="Canessa P."/>
            <person name="Larrondo L.F."/>
            <person name="James T.Y."/>
            <person name="Seelenfreund D."/>
            <person name="Lobos S."/>
            <person name="Polanco R."/>
            <person name="Tello M."/>
            <person name="Honda Y."/>
            <person name="Watanabe T."/>
            <person name="Watanabe T."/>
            <person name="Ryu J.S."/>
            <person name="Kubicek C.P."/>
            <person name="Schmoll M."/>
            <person name="Gaskell J."/>
            <person name="Hammel K.E."/>
            <person name="St John F.J."/>
            <person name="Vanden Wymelenberg A."/>
            <person name="Sabat G."/>
            <person name="Splinter BonDurant S."/>
            <person name="Syed K."/>
            <person name="Yadav J.S."/>
            <person name="Doddapaneni H."/>
            <person name="Subramanian V."/>
            <person name="Lavin J.L."/>
            <person name="Oguiza J.A."/>
            <person name="Perez G."/>
            <person name="Pisabarro A.G."/>
            <person name="Ramirez L."/>
            <person name="Santoyo F."/>
            <person name="Master E."/>
            <person name="Coutinho P.M."/>
            <person name="Henrissat B."/>
            <person name="Lombard V."/>
            <person name="Magnuson J.K."/>
            <person name="Kuees U."/>
            <person name="Hori C."/>
            <person name="Igarashi K."/>
            <person name="Samejima M."/>
            <person name="Held B.W."/>
            <person name="Barry K.W."/>
            <person name="LaButti K.M."/>
            <person name="Lapidus A."/>
            <person name="Lindquist E.A."/>
            <person name="Lucas S.M."/>
            <person name="Riley R."/>
            <person name="Salamov A.A."/>
            <person name="Hoffmeister D."/>
            <person name="Schwenk D."/>
            <person name="Hadar Y."/>
            <person name="Yarden O."/>
            <person name="de Vries R.P."/>
            <person name="Wiebenga A."/>
            <person name="Stenlid J."/>
            <person name="Eastwood D."/>
            <person name="Grigoriev I.V."/>
            <person name="Berka R.M."/>
            <person name="Blanchette R.A."/>
            <person name="Kersten P."/>
            <person name="Martinez A.T."/>
            <person name="Vicuna R."/>
            <person name="Cullen D."/>
        </authorList>
    </citation>
    <scope>NUCLEOTIDE SEQUENCE [LARGE SCALE GENOMIC DNA]</scope>
    <source>
        <strain evidence="2 3">B</strain>
    </source>
</reference>
<protein>
    <submittedName>
        <fullName evidence="2">Uncharacterized protein</fullName>
    </submittedName>
</protein>
<dbReference type="HOGENOM" id="CLU_1574426_0_0_1"/>
<evidence type="ECO:0000256" key="1">
    <source>
        <dbReference type="SAM" id="MobiDB-lite"/>
    </source>
</evidence>
<gene>
    <name evidence="2" type="ORF">CERSUDRAFT_115601</name>
</gene>
<feature type="region of interest" description="Disordered" evidence="1">
    <location>
        <begin position="1"/>
        <end position="51"/>
    </location>
</feature>
<feature type="non-terminal residue" evidence="2">
    <location>
        <position position="1"/>
    </location>
</feature>
<proteinExistence type="predicted"/>
<feature type="compositionally biased region" description="Low complexity" evidence="1">
    <location>
        <begin position="72"/>
        <end position="87"/>
    </location>
</feature>
<organism evidence="2 3">
    <name type="scientific">Ceriporiopsis subvermispora (strain B)</name>
    <name type="common">White-rot fungus</name>
    <name type="synonym">Gelatoporia subvermispora</name>
    <dbReference type="NCBI Taxonomy" id="914234"/>
    <lineage>
        <taxon>Eukaryota</taxon>
        <taxon>Fungi</taxon>
        <taxon>Dikarya</taxon>
        <taxon>Basidiomycota</taxon>
        <taxon>Agaricomycotina</taxon>
        <taxon>Agaricomycetes</taxon>
        <taxon>Polyporales</taxon>
        <taxon>Gelatoporiaceae</taxon>
        <taxon>Gelatoporia</taxon>
    </lineage>
</organism>
<keyword evidence="3" id="KW-1185">Reference proteome</keyword>
<dbReference type="Proteomes" id="UP000016930">
    <property type="component" value="Unassembled WGS sequence"/>
</dbReference>
<name>M2QWQ6_CERS8</name>
<evidence type="ECO:0000313" key="2">
    <source>
        <dbReference type="EMBL" id="EMD36570.1"/>
    </source>
</evidence>
<accession>M2QWQ6</accession>
<feature type="compositionally biased region" description="Pro residues" evidence="1">
    <location>
        <begin position="8"/>
        <end position="25"/>
    </location>
</feature>
<dbReference type="AlphaFoldDB" id="M2QWQ6"/>
<evidence type="ECO:0000313" key="3">
    <source>
        <dbReference type="Proteomes" id="UP000016930"/>
    </source>
</evidence>